<keyword evidence="7 16" id="KW-1133">Transmembrane helix</keyword>
<evidence type="ECO:0000256" key="11">
    <source>
        <dbReference type="ARBA" id="ARBA00031884"/>
    </source>
</evidence>
<feature type="transmembrane region" description="Helical" evidence="16">
    <location>
        <begin position="197"/>
        <end position="216"/>
    </location>
</feature>
<dbReference type="Pfam" id="PF00510">
    <property type="entry name" value="COX3"/>
    <property type="match status" value="1"/>
</dbReference>
<comment type="subunit">
    <text evidence="3">Heterooctamer of two A chains, two B chains, two C chains and two D chains.</text>
</comment>
<comment type="subcellular location">
    <subcellularLocation>
        <location evidence="1 14">Cell membrane</location>
        <topology evidence="1 14">Multi-pass membrane protein</topology>
    </subcellularLocation>
</comment>
<evidence type="ECO:0000256" key="14">
    <source>
        <dbReference type="RuleBase" id="RU003376"/>
    </source>
</evidence>
<evidence type="ECO:0000256" key="7">
    <source>
        <dbReference type="ARBA" id="ARBA00022989"/>
    </source>
</evidence>
<dbReference type="PANTHER" id="PTHR11403:SF2">
    <property type="entry name" value="CYTOCHROME BO(3) UBIQUINOL OXIDASE SUBUNIT 3"/>
    <property type="match status" value="1"/>
</dbReference>
<feature type="transmembrane region" description="Helical" evidence="16">
    <location>
        <begin position="153"/>
        <end position="177"/>
    </location>
</feature>
<reference evidence="18" key="1">
    <citation type="submission" date="2020-02" db="EMBL/GenBank/DDBJ databases">
        <authorList>
            <person name="Meier V. D."/>
        </authorList>
    </citation>
    <scope>NUCLEOTIDE SEQUENCE</scope>
    <source>
        <strain evidence="18">AVDCRST_MAG19</strain>
    </source>
</reference>
<dbReference type="GO" id="GO:0005886">
    <property type="term" value="C:plasma membrane"/>
    <property type="evidence" value="ECO:0007669"/>
    <property type="project" value="UniProtKB-SubCell"/>
</dbReference>
<feature type="region of interest" description="Disordered" evidence="15">
    <location>
        <begin position="1"/>
        <end position="33"/>
    </location>
</feature>
<feature type="transmembrane region" description="Helical" evidence="16">
    <location>
        <begin position="81"/>
        <end position="103"/>
    </location>
</feature>
<dbReference type="InterPro" id="IPR035973">
    <property type="entry name" value="Cyt_c_oxidase_su3-like_sf"/>
</dbReference>
<keyword evidence="8 16" id="KW-0472">Membrane</keyword>
<dbReference type="InterPro" id="IPR024791">
    <property type="entry name" value="Cyt_c/ubiquinol_Oxase_su3"/>
</dbReference>
<protein>
    <recommendedName>
        <fullName evidence="4">Cytochrome bo(3) ubiquinol oxidase subunit 3</fullName>
    </recommendedName>
    <alternativeName>
        <fullName evidence="12">Cytochrome o ubiquinol oxidase subunit 3</fullName>
    </alternativeName>
    <alternativeName>
        <fullName evidence="10">Oxidase bo(3) subunit 3</fullName>
    </alternativeName>
    <alternativeName>
        <fullName evidence="13">Ubiquinol oxidase polypeptide III</fullName>
    </alternativeName>
    <alternativeName>
        <fullName evidence="11">Ubiquinol oxidase subunit 3</fullName>
    </alternativeName>
</protein>
<accession>A0A6J4VAY5</accession>
<dbReference type="InterPro" id="IPR013833">
    <property type="entry name" value="Cyt_c_oxidase_su3_a-hlx"/>
</dbReference>
<feature type="domain" description="Heme-copper oxidase subunit III family profile" evidence="17">
    <location>
        <begin position="38"/>
        <end position="218"/>
    </location>
</feature>
<evidence type="ECO:0000256" key="15">
    <source>
        <dbReference type="SAM" id="MobiDB-lite"/>
    </source>
</evidence>
<dbReference type="SUPFAM" id="SSF81452">
    <property type="entry name" value="Cytochrome c oxidase subunit III-like"/>
    <property type="match status" value="1"/>
</dbReference>
<gene>
    <name evidence="18" type="ORF">AVDCRST_MAG19-2882</name>
</gene>
<dbReference type="EMBL" id="CADCWL010000147">
    <property type="protein sequence ID" value="CAA9572005.1"/>
    <property type="molecule type" value="Genomic_DNA"/>
</dbReference>
<keyword evidence="18" id="KW-0560">Oxidoreductase</keyword>
<evidence type="ECO:0000256" key="16">
    <source>
        <dbReference type="SAM" id="Phobius"/>
    </source>
</evidence>
<feature type="transmembrane region" description="Helical" evidence="16">
    <location>
        <begin position="115"/>
        <end position="133"/>
    </location>
</feature>
<organism evidence="18">
    <name type="scientific">uncultured Thermomicrobiales bacterium</name>
    <dbReference type="NCBI Taxonomy" id="1645740"/>
    <lineage>
        <taxon>Bacteria</taxon>
        <taxon>Pseudomonadati</taxon>
        <taxon>Thermomicrobiota</taxon>
        <taxon>Thermomicrobia</taxon>
        <taxon>Thermomicrobiales</taxon>
        <taxon>environmental samples</taxon>
    </lineage>
</organism>
<comment type="function">
    <text evidence="9">Cytochrome bo(3) ubiquinol terminal oxidase is the component of the aerobic respiratory chain of E.coli that predominates when cells are grown at high aeration. Has proton pump activity across the membrane in addition to electron transfer, pumping 2 protons/electron.</text>
</comment>
<dbReference type="AlphaFoldDB" id="A0A6J4VAY5"/>
<evidence type="ECO:0000256" key="8">
    <source>
        <dbReference type="ARBA" id="ARBA00023136"/>
    </source>
</evidence>
<keyword evidence="5" id="KW-1003">Cell membrane</keyword>
<dbReference type="GO" id="GO:0016491">
    <property type="term" value="F:oxidoreductase activity"/>
    <property type="evidence" value="ECO:0007669"/>
    <property type="project" value="UniProtKB-KW"/>
</dbReference>
<dbReference type="PROSITE" id="PS50253">
    <property type="entry name" value="COX3"/>
    <property type="match status" value="1"/>
</dbReference>
<comment type="similarity">
    <text evidence="2 14">Belongs to the cytochrome c oxidase subunit 3 family.</text>
</comment>
<dbReference type="PANTHER" id="PTHR11403">
    <property type="entry name" value="CYTOCHROME C OXIDASE SUBUNIT III"/>
    <property type="match status" value="1"/>
</dbReference>
<keyword evidence="6 14" id="KW-0812">Transmembrane</keyword>
<dbReference type="InterPro" id="IPR000298">
    <property type="entry name" value="Cyt_c_oxidase-like_su3"/>
</dbReference>
<dbReference type="GO" id="GO:0019646">
    <property type="term" value="P:aerobic electron transport chain"/>
    <property type="evidence" value="ECO:0007669"/>
    <property type="project" value="InterPro"/>
</dbReference>
<evidence type="ECO:0000256" key="13">
    <source>
        <dbReference type="ARBA" id="ARBA00032717"/>
    </source>
</evidence>
<evidence type="ECO:0000256" key="10">
    <source>
        <dbReference type="ARBA" id="ARBA00030072"/>
    </source>
</evidence>
<evidence type="ECO:0000256" key="3">
    <source>
        <dbReference type="ARBA" id="ARBA00011700"/>
    </source>
</evidence>
<feature type="compositionally biased region" description="Basic and acidic residues" evidence="15">
    <location>
        <begin position="18"/>
        <end position="27"/>
    </location>
</feature>
<evidence type="ECO:0000259" key="17">
    <source>
        <dbReference type="PROSITE" id="PS50253"/>
    </source>
</evidence>
<evidence type="ECO:0000256" key="4">
    <source>
        <dbReference type="ARBA" id="ARBA00014687"/>
    </source>
</evidence>
<evidence type="ECO:0000256" key="1">
    <source>
        <dbReference type="ARBA" id="ARBA00004651"/>
    </source>
</evidence>
<feature type="transmembrane region" description="Helical" evidence="16">
    <location>
        <begin position="39"/>
        <end position="61"/>
    </location>
</feature>
<evidence type="ECO:0000256" key="9">
    <source>
        <dbReference type="ARBA" id="ARBA00025694"/>
    </source>
</evidence>
<dbReference type="Gene3D" id="1.20.120.80">
    <property type="entry name" value="Cytochrome c oxidase, subunit III, four-helix bundle"/>
    <property type="match status" value="1"/>
</dbReference>
<evidence type="ECO:0000256" key="2">
    <source>
        <dbReference type="ARBA" id="ARBA00010581"/>
    </source>
</evidence>
<name>A0A6J4VAY5_9BACT</name>
<evidence type="ECO:0000256" key="6">
    <source>
        <dbReference type="ARBA" id="ARBA00022692"/>
    </source>
</evidence>
<dbReference type="FunFam" id="1.20.120.80:FF:000001">
    <property type="entry name" value="Cytochrome (Ubi)quinol oxidase subunit III"/>
    <property type="match status" value="1"/>
</dbReference>
<evidence type="ECO:0000256" key="12">
    <source>
        <dbReference type="ARBA" id="ARBA00032189"/>
    </source>
</evidence>
<evidence type="ECO:0000313" key="18">
    <source>
        <dbReference type="EMBL" id="CAA9572005.1"/>
    </source>
</evidence>
<proteinExistence type="inferred from homology"/>
<sequence>MATTAIDVRTAHGAGGGHVEEHGHSEHPPTSTGMDHRKLLMWAFLTSDTMFFGSLIATYLTYRGRAEDLGEGPYPSEIFDIPFTSVSAFVLLMSSLTMVLALAAIQKGNQRGLRIWLLATALLGSMFVGGQYFEFTEFVHEGLGLTTNMFGSSFYVLTGFHGAHVTIGVIWLLTLVFVSLRGGTTQGDSLDVEIAGLYWHFVDIVWIVIFTLVYLIPYEEVADVGASEAAHLISTFGRELSVINGLW</sequence>
<dbReference type="GO" id="GO:0004129">
    <property type="term" value="F:cytochrome-c oxidase activity"/>
    <property type="evidence" value="ECO:0007669"/>
    <property type="project" value="InterPro"/>
</dbReference>
<evidence type="ECO:0000256" key="5">
    <source>
        <dbReference type="ARBA" id="ARBA00022475"/>
    </source>
</evidence>